<gene>
    <name evidence="1" type="ORF">Cgig2_020571</name>
</gene>
<proteinExistence type="predicted"/>
<name>A0A9Q1JNR1_9CARY</name>
<accession>A0A9Q1JNR1</accession>
<dbReference type="EMBL" id="JAKOGI010001258">
    <property type="protein sequence ID" value="KAJ8426635.1"/>
    <property type="molecule type" value="Genomic_DNA"/>
</dbReference>
<organism evidence="1 2">
    <name type="scientific">Carnegiea gigantea</name>
    <dbReference type="NCBI Taxonomy" id="171969"/>
    <lineage>
        <taxon>Eukaryota</taxon>
        <taxon>Viridiplantae</taxon>
        <taxon>Streptophyta</taxon>
        <taxon>Embryophyta</taxon>
        <taxon>Tracheophyta</taxon>
        <taxon>Spermatophyta</taxon>
        <taxon>Magnoliopsida</taxon>
        <taxon>eudicotyledons</taxon>
        <taxon>Gunneridae</taxon>
        <taxon>Pentapetalae</taxon>
        <taxon>Caryophyllales</taxon>
        <taxon>Cactineae</taxon>
        <taxon>Cactaceae</taxon>
        <taxon>Cactoideae</taxon>
        <taxon>Echinocereeae</taxon>
        <taxon>Carnegiea</taxon>
    </lineage>
</organism>
<protein>
    <submittedName>
        <fullName evidence="1">Uncharacterized protein</fullName>
    </submittedName>
</protein>
<comment type="caution">
    <text evidence="1">The sequence shown here is derived from an EMBL/GenBank/DDBJ whole genome shotgun (WGS) entry which is preliminary data.</text>
</comment>
<reference evidence="1" key="1">
    <citation type="submission" date="2022-04" db="EMBL/GenBank/DDBJ databases">
        <title>Carnegiea gigantea Genome sequencing and assembly v2.</title>
        <authorList>
            <person name="Copetti D."/>
            <person name="Sanderson M.J."/>
            <person name="Burquez A."/>
            <person name="Wojciechowski M.F."/>
        </authorList>
    </citation>
    <scope>NUCLEOTIDE SEQUENCE</scope>
    <source>
        <strain evidence="1">SGP5-SGP5p</strain>
        <tissue evidence="1">Aerial part</tissue>
    </source>
</reference>
<sequence>MSEFILAKKDGGESFKKNFIIYLRIKEPLLQQVPAEICEGCESYYTFRLMLVCVGQIDQQCQALQKSLITRMAMRSFSSLVAQLNEALTEAVTSIRFISFLKQILRKFSKLLIESSDPYAVCFRLLDRQTFLFVAFDVYVTLGVPFERRQIVKITSLQWMKSMIR</sequence>
<dbReference type="OrthoDB" id="1838056at2759"/>
<dbReference type="AlphaFoldDB" id="A0A9Q1JNR1"/>
<evidence type="ECO:0000313" key="2">
    <source>
        <dbReference type="Proteomes" id="UP001153076"/>
    </source>
</evidence>
<keyword evidence="2" id="KW-1185">Reference proteome</keyword>
<evidence type="ECO:0000313" key="1">
    <source>
        <dbReference type="EMBL" id="KAJ8426635.1"/>
    </source>
</evidence>
<dbReference type="Proteomes" id="UP001153076">
    <property type="component" value="Unassembled WGS sequence"/>
</dbReference>